<evidence type="ECO:0000256" key="2">
    <source>
        <dbReference type="PROSITE-ProRule" id="PRU00335"/>
    </source>
</evidence>
<gene>
    <name evidence="4" type="ORF">JK634_01895</name>
</gene>
<keyword evidence="5" id="KW-1185">Reference proteome</keyword>
<dbReference type="PRINTS" id="PR00455">
    <property type="entry name" value="HTHTETR"/>
</dbReference>
<feature type="DNA-binding region" description="H-T-H motif" evidence="2">
    <location>
        <begin position="33"/>
        <end position="52"/>
    </location>
</feature>
<dbReference type="PROSITE" id="PS50977">
    <property type="entry name" value="HTH_TETR_2"/>
    <property type="match status" value="1"/>
</dbReference>
<evidence type="ECO:0000313" key="4">
    <source>
        <dbReference type="EMBL" id="MBL4930552.1"/>
    </source>
</evidence>
<sequence>MYKNFDKLNDDKKNKIIQAAIREFADKGYMAASTNNIVKEADISKGALFNYFDNKKNLYLYVTDYAIEYYLNYMMDKIKINNPDIFQRILEWQELKISISTENPIVYKFFASVFINTPEELKSDIDERYKRLKEYSEKLTLKDIDLSLFRDDIDKQKALEIIAMALNGILENSNLLYKSLDDYGYDNRNQFYTKLKEYVVVLRKVFYKEEYN</sequence>
<dbReference type="InterPro" id="IPR001647">
    <property type="entry name" value="HTH_TetR"/>
</dbReference>
<comment type="caution">
    <text evidence="4">The sequence shown here is derived from an EMBL/GenBank/DDBJ whole genome shotgun (WGS) entry which is preliminary data.</text>
</comment>
<dbReference type="Gene3D" id="1.10.10.60">
    <property type="entry name" value="Homeodomain-like"/>
    <property type="match status" value="1"/>
</dbReference>
<reference evidence="4" key="1">
    <citation type="submission" date="2021-01" db="EMBL/GenBank/DDBJ databases">
        <title>Genome public.</title>
        <authorList>
            <person name="Liu C."/>
            <person name="Sun Q."/>
        </authorList>
    </citation>
    <scope>NUCLEOTIDE SEQUENCE</scope>
    <source>
        <strain evidence="4">YIM B02565</strain>
    </source>
</reference>
<organism evidence="4 5">
    <name type="scientific">Clostridium paridis</name>
    <dbReference type="NCBI Taxonomy" id="2803863"/>
    <lineage>
        <taxon>Bacteria</taxon>
        <taxon>Bacillati</taxon>
        <taxon>Bacillota</taxon>
        <taxon>Clostridia</taxon>
        <taxon>Eubacteriales</taxon>
        <taxon>Clostridiaceae</taxon>
        <taxon>Clostridium</taxon>
    </lineage>
</organism>
<evidence type="ECO:0000259" key="3">
    <source>
        <dbReference type="PROSITE" id="PS50977"/>
    </source>
</evidence>
<dbReference type="GO" id="GO:0003677">
    <property type="term" value="F:DNA binding"/>
    <property type="evidence" value="ECO:0007669"/>
    <property type="project" value="UniProtKB-UniRule"/>
</dbReference>
<dbReference type="PANTHER" id="PTHR43479">
    <property type="entry name" value="ACREF/ENVCD OPERON REPRESSOR-RELATED"/>
    <property type="match status" value="1"/>
</dbReference>
<dbReference type="Pfam" id="PF00440">
    <property type="entry name" value="TetR_N"/>
    <property type="match status" value="1"/>
</dbReference>
<protein>
    <submittedName>
        <fullName evidence="4">TetR/AcrR family transcriptional regulator</fullName>
    </submittedName>
</protein>
<feature type="domain" description="HTH tetR-type" evidence="3">
    <location>
        <begin position="10"/>
        <end position="70"/>
    </location>
</feature>
<dbReference type="InterPro" id="IPR009057">
    <property type="entry name" value="Homeodomain-like_sf"/>
</dbReference>
<accession>A0A937K2D6</accession>
<keyword evidence="1 2" id="KW-0238">DNA-binding</keyword>
<evidence type="ECO:0000313" key="5">
    <source>
        <dbReference type="Proteomes" id="UP000623681"/>
    </source>
</evidence>
<dbReference type="Gene3D" id="1.10.357.10">
    <property type="entry name" value="Tetracycline Repressor, domain 2"/>
    <property type="match status" value="1"/>
</dbReference>
<dbReference type="InterPro" id="IPR023772">
    <property type="entry name" value="DNA-bd_HTH_TetR-type_CS"/>
</dbReference>
<name>A0A937K2D6_9CLOT</name>
<proteinExistence type="predicted"/>
<evidence type="ECO:0000256" key="1">
    <source>
        <dbReference type="ARBA" id="ARBA00023125"/>
    </source>
</evidence>
<dbReference type="SUPFAM" id="SSF48498">
    <property type="entry name" value="Tetracyclin repressor-like, C-terminal domain"/>
    <property type="match status" value="1"/>
</dbReference>
<dbReference type="PROSITE" id="PS01081">
    <property type="entry name" value="HTH_TETR_1"/>
    <property type="match status" value="1"/>
</dbReference>
<dbReference type="EMBL" id="JAESWA010000010">
    <property type="protein sequence ID" value="MBL4930552.1"/>
    <property type="molecule type" value="Genomic_DNA"/>
</dbReference>
<dbReference type="RefSeq" id="WP_202765933.1">
    <property type="nucleotide sequence ID" value="NZ_JAESWA010000010.1"/>
</dbReference>
<dbReference type="PANTHER" id="PTHR43479:SF11">
    <property type="entry name" value="ACREF_ENVCD OPERON REPRESSOR-RELATED"/>
    <property type="match status" value="1"/>
</dbReference>
<dbReference type="AlphaFoldDB" id="A0A937K2D6"/>
<dbReference type="InterPro" id="IPR050624">
    <property type="entry name" value="HTH-type_Tx_Regulator"/>
</dbReference>
<dbReference type="InterPro" id="IPR036271">
    <property type="entry name" value="Tet_transcr_reg_TetR-rel_C_sf"/>
</dbReference>
<dbReference type="Proteomes" id="UP000623681">
    <property type="component" value="Unassembled WGS sequence"/>
</dbReference>
<dbReference type="SUPFAM" id="SSF46689">
    <property type="entry name" value="Homeodomain-like"/>
    <property type="match status" value="1"/>
</dbReference>